<dbReference type="EMBL" id="CAFAAS010000007">
    <property type="protein sequence ID" value="CAB4805863.1"/>
    <property type="molecule type" value="Genomic_DNA"/>
</dbReference>
<proteinExistence type="predicted"/>
<feature type="transmembrane region" description="Helical" evidence="8">
    <location>
        <begin position="224"/>
        <end position="245"/>
    </location>
</feature>
<keyword evidence="6 8" id="KW-1133">Transmembrane helix</keyword>
<evidence type="ECO:0000256" key="4">
    <source>
        <dbReference type="ARBA" id="ARBA00022519"/>
    </source>
</evidence>
<organism evidence="11">
    <name type="scientific">freshwater metagenome</name>
    <dbReference type="NCBI Taxonomy" id="449393"/>
    <lineage>
        <taxon>unclassified sequences</taxon>
        <taxon>metagenomes</taxon>
        <taxon>ecological metagenomes</taxon>
    </lineage>
</organism>
<feature type="transmembrane region" description="Helical" evidence="8">
    <location>
        <begin position="64"/>
        <end position="85"/>
    </location>
</feature>
<keyword evidence="2" id="KW-0813">Transport</keyword>
<feature type="transmembrane region" description="Helical" evidence="8">
    <location>
        <begin position="181"/>
        <end position="204"/>
    </location>
</feature>
<evidence type="ECO:0000256" key="1">
    <source>
        <dbReference type="ARBA" id="ARBA00004429"/>
    </source>
</evidence>
<dbReference type="EMBL" id="CAFBRZ010000011">
    <property type="protein sequence ID" value="CAB5144699.1"/>
    <property type="molecule type" value="Genomic_DNA"/>
</dbReference>
<evidence type="ECO:0000256" key="2">
    <source>
        <dbReference type="ARBA" id="ARBA00022448"/>
    </source>
</evidence>
<evidence type="ECO:0000313" key="10">
    <source>
        <dbReference type="EMBL" id="CAB4718831.1"/>
    </source>
</evidence>
<keyword evidence="4" id="KW-0997">Cell inner membrane</keyword>
<evidence type="ECO:0000256" key="3">
    <source>
        <dbReference type="ARBA" id="ARBA00022475"/>
    </source>
</evidence>
<comment type="subcellular location">
    <subcellularLocation>
        <location evidence="1">Cell inner membrane</location>
        <topology evidence="1">Multi-pass membrane protein</topology>
    </subcellularLocation>
</comment>
<dbReference type="Gene3D" id="1.10.3720.10">
    <property type="entry name" value="MetI-like"/>
    <property type="match status" value="1"/>
</dbReference>
<evidence type="ECO:0000313" key="13">
    <source>
        <dbReference type="EMBL" id="CAB5144699.1"/>
    </source>
</evidence>
<sequence length="257" mass="27849">MKRRLSAGNYLVLLCAFAFFVVPMIAAIEFSLRGDQGTTHGLSNYRWILAQEGFGANLFTSARLAAITAILVLLLMVPTIVYLHLGGARWKRIIEFICLVPLVVPVISYAMGVATAMPIFLQSTVYELSFLYVIVTMPYTYRALDVGLSSIPLLTLVEASKSAGATMRQTLVLVVMPSIRSAINGAIFLSVALALGEFTLAVLLHWDTFPTWINNVAQSNVLGAVSLSVFSLVGAWLVVLVVAVGPKSKHSDQNQEA</sequence>
<evidence type="ECO:0000256" key="5">
    <source>
        <dbReference type="ARBA" id="ARBA00022692"/>
    </source>
</evidence>
<evidence type="ECO:0000313" key="11">
    <source>
        <dbReference type="EMBL" id="CAB4805863.1"/>
    </source>
</evidence>
<dbReference type="EMBL" id="CAEZYE010000080">
    <property type="protein sequence ID" value="CAB4718831.1"/>
    <property type="molecule type" value="Genomic_DNA"/>
</dbReference>
<keyword evidence="5 8" id="KW-0812">Transmembrane</keyword>
<reference evidence="11" key="1">
    <citation type="submission" date="2020-05" db="EMBL/GenBank/DDBJ databases">
        <authorList>
            <person name="Chiriac C."/>
            <person name="Salcher M."/>
            <person name="Ghai R."/>
            <person name="Kavagutti S V."/>
        </authorList>
    </citation>
    <scope>NUCLEOTIDE SEQUENCE</scope>
</reference>
<dbReference type="AlphaFoldDB" id="A0A6J6YCF5"/>
<evidence type="ECO:0000256" key="6">
    <source>
        <dbReference type="ARBA" id="ARBA00022989"/>
    </source>
</evidence>
<dbReference type="CDD" id="cd06261">
    <property type="entry name" value="TM_PBP2"/>
    <property type="match status" value="1"/>
</dbReference>
<evidence type="ECO:0000256" key="7">
    <source>
        <dbReference type="ARBA" id="ARBA00023136"/>
    </source>
</evidence>
<evidence type="ECO:0000256" key="8">
    <source>
        <dbReference type="SAM" id="Phobius"/>
    </source>
</evidence>
<feature type="domain" description="ABC transmembrane type-1" evidence="9">
    <location>
        <begin position="58"/>
        <end position="243"/>
    </location>
</feature>
<dbReference type="PANTHER" id="PTHR43357">
    <property type="entry name" value="INNER MEMBRANE ABC TRANSPORTER PERMEASE PROTEIN YDCV"/>
    <property type="match status" value="1"/>
</dbReference>
<dbReference type="PANTHER" id="PTHR43357:SF4">
    <property type="entry name" value="INNER MEMBRANE ABC TRANSPORTER PERMEASE PROTEIN YDCV"/>
    <property type="match status" value="1"/>
</dbReference>
<accession>A0A6J6YCF5</accession>
<feature type="transmembrane region" description="Helical" evidence="8">
    <location>
        <begin position="97"/>
        <end position="121"/>
    </location>
</feature>
<dbReference type="GO" id="GO:0055085">
    <property type="term" value="P:transmembrane transport"/>
    <property type="evidence" value="ECO:0007669"/>
    <property type="project" value="InterPro"/>
</dbReference>
<gene>
    <name evidence="10" type="ORF">UFOPK2655_01188</name>
    <name evidence="11" type="ORF">UFOPK3077_00838</name>
    <name evidence="12" type="ORF">UFOPK3903_00921</name>
    <name evidence="13" type="ORF">UFOPK4444_00287</name>
</gene>
<dbReference type="InterPro" id="IPR000515">
    <property type="entry name" value="MetI-like"/>
</dbReference>
<dbReference type="EMBL" id="CAFBOD010000009">
    <property type="protein sequence ID" value="CAB4977321.1"/>
    <property type="molecule type" value="Genomic_DNA"/>
</dbReference>
<dbReference type="GO" id="GO:0005886">
    <property type="term" value="C:plasma membrane"/>
    <property type="evidence" value="ECO:0007669"/>
    <property type="project" value="UniProtKB-SubCell"/>
</dbReference>
<name>A0A6J6YCF5_9ZZZZ</name>
<evidence type="ECO:0000313" key="12">
    <source>
        <dbReference type="EMBL" id="CAB4977321.1"/>
    </source>
</evidence>
<evidence type="ECO:0000259" key="9">
    <source>
        <dbReference type="PROSITE" id="PS50928"/>
    </source>
</evidence>
<keyword evidence="7 8" id="KW-0472">Membrane</keyword>
<dbReference type="PROSITE" id="PS50928">
    <property type="entry name" value="ABC_TM1"/>
    <property type="match status" value="1"/>
</dbReference>
<protein>
    <submittedName>
        <fullName evidence="11">Unannotated protein</fullName>
    </submittedName>
</protein>
<dbReference type="SUPFAM" id="SSF161098">
    <property type="entry name" value="MetI-like"/>
    <property type="match status" value="1"/>
</dbReference>
<keyword evidence="3" id="KW-1003">Cell membrane</keyword>
<dbReference type="InterPro" id="IPR035906">
    <property type="entry name" value="MetI-like_sf"/>
</dbReference>